<comment type="caution">
    <text evidence="2">The sequence shown here is derived from an EMBL/GenBank/DDBJ whole genome shotgun (WGS) entry which is preliminary data.</text>
</comment>
<name>A0ABX4IW46_9HYPH</name>
<gene>
    <name evidence="2" type="ORF">CO662_36635</name>
</gene>
<dbReference type="EMBL" id="NWSL01000067">
    <property type="protein sequence ID" value="PDS45767.1"/>
    <property type="molecule type" value="Genomic_DNA"/>
</dbReference>
<reference evidence="2 3" key="1">
    <citation type="submission" date="2017-09" db="EMBL/GenBank/DDBJ databases">
        <title>Comparative genomics of rhizobia isolated from Phaseolus vulgaris in China.</title>
        <authorList>
            <person name="Tong W."/>
        </authorList>
    </citation>
    <scope>NUCLEOTIDE SEQUENCE [LARGE SCALE GENOMIC DNA]</scope>
    <source>
        <strain evidence="2 3">Y27</strain>
    </source>
</reference>
<feature type="domain" description="HNH nuclease" evidence="1">
    <location>
        <begin position="84"/>
        <end position="135"/>
    </location>
</feature>
<sequence length="291" mass="32314">MWKMRLPPAGDLNAQLTAALVQVNGSVVYELSPEERQSIHDLYARYEELSGEPHHTLNPGALNACRNALHDAYGQVQVSGRLSKMRARLLDAAPECPFCGAAPATTLDHHLPKDEYRSLSINPRNLIPSCQPCNRAKGTLAPAAGEGIIHTYFQTMPEETFLMAQTSYAEGTLVVSFSVNEQVTPALLSARLTFQIGRLKLNDRLAKSVNTFLFELKPGLELLRELPDQREFIRIHLLKAGESFDRSFGLNHWKAAVVRGLAACEAFLDDPWSYLDNEAVFVAELDEEALL</sequence>
<organism evidence="2 3">
    <name type="scientific">Rhizobium anhuiense</name>
    <dbReference type="NCBI Taxonomy" id="1184720"/>
    <lineage>
        <taxon>Bacteria</taxon>
        <taxon>Pseudomonadati</taxon>
        <taxon>Pseudomonadota</taxon>
        <taxon>Alphaproteobacteria</taxon>
        <taxon>Hyphomicrobiales</taxon>
        <taxon>Rhizobiaceae</taxon>
        <taxon>Rhizobium/Agrobacterium group</taxon>
        <taxon>Rhizobium</taxon>
    </lineage>
</organism>
<dbReference type="RefSeq" id="WP_097545482.1">
    <property type="nucleotide sequence ID" value="NZ_NWSK01000013.1"/>
</dbReference>
<proteinExistence type="predicted"/>
<dbReference type="CDD" id="cd00085">
    <property type="entry name" value="HNHc"/>
    <property type="match status" value="1"/>
</dbReference>
<dbReference type="Gene3D" id="1.10.30.50">
    <property type="match status" value="1"/>
</dbReference>
<evidence type="ECO:0000313" key="3">
    <source>
        <dbReference type="Proteomes" id="UP000219972"/>
    </source>
</evidence>
<evidence type="ECO:0000259" key="1">
    <source>
        <dbReference type="SMART" id="SM00507"/>
    </source>
</evidence>
<dbReference type="SMART" id="SM00507">
    <property type="entry name" value="HNHc"/>
    <property type="match status" value="1"/>
</dbReference>
<dbReference type="InterPro" id="IPR003615">
    <property type="entry name" value="HNH_nuc"/>
</dbReference>
<dbReference type="Pfam" id="PF01844">
    <property type="entry name" value="HNH"/>
    <property type="match status" value="1"/>
</dbReference>
<dbReference type="InterPro" id="IPR002711">
    <property type="entry name" value="HNH"/>
</dbReference>
<accession>A0ABX4IW46</accession>
<protein>
    <recommendedName>
        <fullName evidence="1">HNH nuclease domain-containing protein</fullName>
    </recommendedName>
</protein>
<evidence type="ECO:0000313" key="2">
    <source>
        <dbReference type="EMBL" id="PDS45767.1"/>
    </source>
</evidence>
<dbReference type="Proteomes" id="UP000219972">
    <property type="component" value="Unassembled WGS sequence"/>
</dbReference>
<keyword evidence="3" id="KW-1185">Reference proteome</keyword>